<proteinExistence type="predicted"/>
<comment type="caution">
    <text evidence="1">The sequence shown here is derived from an EMBL/GenBank/DDBJ whole genome shotgun (WGS) entry which is preliminary data.</text>
</comment>
<organism evidence="1 2">
    <name type="scientific">Aphanizomenon flos-aquae WA102</name>
    <dbReference type="NCBI Taxonomy" id="1710896"/>
    <lineage>
        <taxon>Bacteria</taxon>
        <taxon>Bacillati</taxon>
        <taxon>Cyanobacteriota</taxon>
        <taxon>Cyanophyceae</taxon>
        <taxon>Nostocales</taxon>
        <taxon>Aphanizomenonaceae</taxon>
        <taxon>Aphanizomenon</taxon>
    </lineage>
</organism>
<gene>
    <name evidence="1" type="ORF">AN484_16825</name>
</gene>
<sequence length="87" mass="10003">MTTFTTEDRILAEKNGSFTVNVEPIPFAGWINTSPPHIVNSGASVMIKELTDEQILEIWRENERSYPMDINKLLDRSRAILRKAQEK</sequence>
<accession>A0A1B7WZN9</accession>
<protein>
    <submittedName>
        <fullName evidence="1">Uncharacterized protein</fullName>
    </submittedName>
</protein>
<dbReference type="EMBL" id="LJOW01000096">
    <property type="protein sequence ID" value="OBQ42591.1"/>
    <property type="molecule type" value="Genomic_DNA"/>
</dbReference>
<dbReference type="AlphaFoldDB" id="A0A1B7WZN9"/>
<evidence type="ECO:0000313" key="2">
    <source>
        <dbReference type="Proteomes" id="UP000092093"/>
    </source>
</evidence>
<reference evidence="1 2" key="1">
    <citation type="submission" date="2015-09" db="EMBL/GenBank/DDBJ databases">
        <title>Aphanizomenon flos-aquae WA102.</title>
        <authorList>
            <person name="Driscoll C."/>
        </authorList>
    </citation>
    <scope>NUCLEOTIDE SEQUENCE [LARGE SCALE GENOMIC DNA]</scope>
    <source>
        <strain evidence="1">WA102</strain>
    </source>
</reference>
<evidence type="ECO:0000313" key="1">
    <source>
        <dbReference type="EMBL" id="OBQ42591.1"/>
    </source>
</evidence>
<dbReference type="Proteomes" id="UP000092093">
    <property type="component" value="Unassembled WGS sequence"/>
</dbReference>
<name>A0A1B7WZN9_APHFL</name>